<evidence type="ECO:0000256" key="10">
    <source>
        <dbReference type="ARBA" id="ARBA00023235"/>
    </source>
</evidence>
<dbReference type="CDD" id="cd16928">
    <property type="entry name" value="HATPase_GyrB-like"/>
    <property type="match status" value="1"/>
</dbReference>
<keyword evidence="5 11" id="KW-0547">Nucleotide-binding</keyword>
<dbReference type="InterPro" id="IPR001241">
    <property type="entry name" value="Topo_IIA"/>
</dbReference>
<feature type="site" description="Interaction with DNA" evidence="11">
    <location>
        <position position="451"/>
    </location>
</feature>
<keyword evidence="3 11" id="KW-0963">Cytoplasm</keyword>
<feature type="domain" description="Toprim" evidence="12">
    <location>
        <begin position="420"/>
        <end position="535"/>
    </location>
</feature>
<dbReference type="PROSITE" id="PS00177">
    <property type="entry name" value="TOPOISOMERASE_II"/>
    <property type="match status" value="1"/>
</dbReference>
<comment type="miscellaneous">
    <text evidence="11">Few gyrases are as efficient as E.coli at forming negative supercoils. Not all organisms have 2 type II topoisomerases; in organisms with a single type II topoisomerase this enzyme also has to decatenate newly replicated chromosomes.</text>
</comment>
<dbReference type="PRINTS" id="PR01159">
    <property type="entry name" value="DNAGYRASEB"/>
</dbReference>
<evidence type="ECO:0000313" key="13">
    <source>
        <dbReference type="EMBL" id="BCG45254.1"/>
    </source>
</evidence>
<comment type="similarity">
    <text evidence="2 11">Belongs to the type II topoisomerase GyrB family.</text>
</comment>
<dbReference type="InterPro" id="IPR013506">
    <property type="entry name" value="Topo_IIA_bsu_dom2"/>
</dbReference>
<organism evidence="13 14">
    <name type="scientific">Citrifermentans bremense</name>
    <dbReference type="NCBI Taxonomy" id="60035"/>
    <lineage>
        <taxon>Bacteria</taxon>
        <taxon>Pseudomonadati</taxon>
        <taxon>Thermodesulfobacteriota</taxon>
        <taxon>Desulfuromonadia</taxon>
        <taxon>Geobacterales</taxon>
        <taxon>Geobacteraceae</taxon>
        <taxon>Citrifermentans</taxon>
    </lineage>
</organism>
<name>A0A6S6M0Z9_9BACT</name>
<dbReference type="InterPro" id="IPR049353">
    <property type="entry name" value="GyrB_hook"/>
</dbReference>
<dbReference type="Proteomes" id="UP000515472">
    <property type="component" value="Chromosome"/>
</dbReference>
<evidence type="ECO:0000256" key="8">
    <source>
        <dbReference type="ARBA" id="ARBA00023029"/>
    </source>
</evidence>
<keyword evidence="9" id="KW-0238">DNA-binding</keyword>
<proteinExistence type="inferred from homology"/>
<dbReference type="FunFam" id="3.40.50.670:FF:000007">
    <property type="entry name" value="DNA gyrase subunit B"/>
    <property type="match status" value="1"/>
</dbReference>
<dbReference type="GO" id="GO:0006265">
    <property type="term" value="P:DNA topological change"/>
    <property type="evidence" value="ECO:0007669"/>
    <property type="project" value="UniProtKB-UniRule"/>
</dbReference>
<dbReference type="Pfam" id="PF21249">
    <property type="entry name" value="GyrB_hook"/>
    <property type="match status" value="1"/>
</dbReference>
<dbReference type="InterPro" id="IPR014721">
    <property type="entry name" value="Ribsml_uS5_D2-typ_fold_subgr"/>
</dbReference>
<dbReference type="InterPro" id="IPR034160">
    <property type="entry name" value="TOPRIM_GyrB"/>
</dbReference>
<dbReference type="PRINTS" id="PR00418">
    <property type="entry name" value="TPI2FAMILY"/>
</dbReference>
<dbReference type="Gene3D" id="3.30.565.10">
    <property type="entry name" value="Histidine kinase-like ATPase, C-terminal domain"/>
    <property type="match status" value="1"/>
</dbReference>
<dbReference type="InterPro" id="IPR013759">
    <property type="entry name" value="Topo_IIA_B_C"/>
</dbReference>
<dbReference type="GO" id="GO:0003677">
    <property type="term" value="F:DNA binding"/>
    <property type="evidence" value="ECO:0007669"/>
    <property type="project" value="UniProtKB-KW"/>
</dbReference>
<evidence type="ECO:0000256" key="9">
    <source>
        <dbReference type="ARBA" id="ARBA00023125"/>
    </source>
</evidence>
<dbReference type="InterPro" id="IPR003594">
    <property type="entry name" value="HATPase_dom"/>
</dbReference>
<comment type="subcellular location">
    <subcellularLocation>
        <location evidence="11">Cytoplasm</location>
    </subcellularLocation>
</comment>
<dbReference type="GO" id="GO:0005694">
    <property type="term" value="C:chromosome"/>
    <property type="evidence" value="ECO:0007669"/>
    <property type="project" value="InterPro"/>
</dbReference>
<keyword evidence="4 11" id="KW-0479">Metal-binding</keyword>
<evidence type="ECO:0000256" key="7">
    <source>
        <dbReference type="ARBA" id="ARBA00022842"/>
    </source>
</evidence>
<dbReference type="SUPFAM" id="SSF55874">
    <property type="entry name" value="ATPase domain of HSP90 chaperone/DNA topoisomerase II/histidine kinase"/>
    <property type="match status" value="1"/>
</dbReference>
<dbReference type="EC" id="5.6.2.2" evidence="11"/>
<dbReference type="CDD" id="cd03366">
    <property type="entry name" value="TOPRIM_TopoIIA_GyrB"/>
    <property type="match status" value="1"/>
</dbReference>
<dbReference type="EMBL" id="AP023213">
    <property type="protein sequence ID" value="BCG45254.1"/>
    <property type="molecule type" value="Genomic_DNA"/>
</dbReference>
<keyword evidence="7 11" id="KW-0460">Magnesium</keyword>
<dbReference type="NCBIfam" id="TIGR01059">
    <property type="entry name" value="gyrB"/>
    <property type="match status" value="1"/>
</dbReference>
<evidence type="ECO:0000256" key="4">
    <source>
        <dbReference type="ARBA" id="ARBA00022723"/>
    </source>
</evidence>
<gene>
    <name evidence="11" type="primary">gyrB</name>
    <name evidence="13" type="ORF">GEOBRER4_n0004</name>
</gene>
<dbReference type="InterPro" id="IPR006171">
    <property type="entry name" value="TOPRIM_dom"/>
</dbReference>
<dbReference type="Pfam" id="PF00204">
    <property type="entry name" value="DNA_gyraseB"/>
    <property type="match status" value="1"/>
</dbReference>
<dbReference type="PROSITE" id="PS50880">
    <property type="entry name" value="TOPRIM"/>
    <property type="match status" value="1"/>
</dbReference>
<dbReference type="SMART" id="SM00433">
    <property type="entry name" value="TOP2c"/>
    <property type="match status" value="1"/>
</dbReference>
<dbReference type="Pfam" id="PF01751">
    <property type="entry name" value="Toprim"/>
    <property type="match status" value="1"/>
</dbReference>
<dbReference type="GO" id="GO:0005524">
    <property type="term" value="F:ATP binding"/>
    <property type="evidence" value="ECO:0007669"/>
    <property type="project" value="UniProtKB-UniRule"/>
</dbReference>
<dbReference type="Pfam" id="PF02518">
    <property type="entry name" value="HATPase_c"/>
    <property type="match status" value="1"/>
</dbReference>
<dbReference type="InterPro" id="IPR020568">
    <property type="entry name" value="Ribosomal_Su5_D2-typ_SF"/>
</dbReference>
<dbReference type="InterPro" id="IPR002288">
    <property type="entry name" value="DNA_gyrase_B_C"/>
</dbReference>
<evidence type="ECO:0000256" key="5">
    <source>
        <dbReference type="ARBA" id="ARBA00022741"/>
    </source>
</evidence>
<evidence type="ECO:0000256" key="2">
    <source>
        <dbReference type="ARBA" id="ARBA00010708"/>
    </source>
</evidence>
<dbReference type="SMART" id="SM00387">
    <property type="entry name" value="HATPase_c"/>
    <property type="match status" value="1"/>
</dbReference>
<dbReference type="GO" id="GO:0046872">
    <property type="term" value="F:metal ion binding"/>
    <property type="evidence" value="ECO:0007669"/>
    <property type="project" value="UniProtKB-KW"/>
</dbReference>
<dbReference type="HAMAP" id="MF_01898">
    <property type="entry name" value="GyrB"/>
    <property type="match status" value="1"/>
</dbReference>
<dbReference type="Pfam" id="PF00986">
    <property type="entry name" value="DNA_gyraseB_C"/>
    <property type="match status" value="1"/>
</dbReference>
<dbReference type="InterPro" id="IPR011557">
    <property type="entry name" value="GyrB"/>
</dbReference>
<dbReference type="GO" id="GO:0005737">
    <property type="term" value="C:cytoplasm"/>
    <property type="evidence" value="ECO:0007669"/>
    <property type="project" value="UniProtKB-SubCell"/>
</dbReference>
<accession>A0A6S6M0Z9</accession>
<comment type="subunit">
    <text evidence="11">Heterotetramer, composed of two GyrA and two GyrB chains. In the heterotetramer, GyrA contains the active site tyrosine that forms a transient covalent intermediate with DNA, while GyrB binds cofactors and catalyzes ATP hydrolysis.</text>
</comment>
<dbReference type="NCBIfam" id="NF004189">
    <property type="entry name" value="PRK05644.1"/>
    <property type="match status" value="1"/>
</dbReference>
<feature type="binding site" evidence="11">
    <location>
        <position position="500"/>
    </location>
    <ligand>
        <name>Mg(2+)</name>
        <dbReference type="ChEBI" id="CHEBI:18420"/>
        <label>1</label>
        <note>catalytic</note>
    </ligand>
</feature>
<protein>
    <recommendedName>
        <fullName evidence="11">DNA gyrase subunit B</fullName>
        <ecNumber evidence="11">5.6.2.2</ecNumber>
    </recommendedName>
</protein>
<dbReference type="InterPro" id="IPR013760">
    <property type="entry name" value="Topo_IIA-like_dom_sf"/>
</dbReference>
<evidence type="ECO:0000256" key="6">
    <source>
        <dbReference type="ARBA" id="ARBA00022840"/>
    </source>
</evidence>
<dbReference type="KEGG" id="gbn:GEOBRER4_00040"/>
<keyword evidence="14" id="KW-1185">Reference proteome</keyword>
<dbReference type="SUPFAM" id="SSF56719">
    <property type="entry name" value="Type II DNA topoisomerase"/>
    <property type="match status" value="1"/>
</dbReference>
<feature type="binding site" evidence="11">
    <location>
        <position position="500"/>
    </location>
    <ligand>
        <name>Mg(2+)</name>
        <dbReference type="ChEBI" id="CHEBI:18420"/>
        <label>2</label>
    </ligand>
</feature>
<feature type="binding site" evidence="11">
    <location>
        <position position="426"/>
    </location>
    <ligand>
        <name>Mg(2+)</name>
        <dbReference type="ChEBI" id="CHEBI:18420"/>
        <label>1</label>
        <note>catalytic</note>
    </ligand>
</feature>
<evidence type="ECO:0000256" key="3">
    <source>
        <dbReference type="ARBA" id="ARBA00022490"/>
    </source>
</evidence>
<feature type="binding site" evidence="11">
    <location>
        <position position="502"/>
    </location>
    <ligand>
        <name>Mg(2+)</name>
        <dbReference type="ChEBI" id="CHEBI:18420"/>
        <label>2</label>
    </ligand>
</feature>
<comment type="catalytic activity">
    <reaction evidence="1 11">
        <text>ATP-dependent breakage, passage and rejoining of double-stranded DNA.</text>
        <dbReference type="EC" id="5.6.2.2"/>
    </reaction>
</comment>
<evidence type="ECO:0000256" key="11">
    <source>
        <dbReference type="HAMAP-Rule" id="MF_01898"/>
    </source>
</evidence>
<dbReference type="SUPFAM" id="SSF54211">
    <property type="entry name" value="Ribosomal protein S5 domain 2-like"/>
    <property type="match status" value="1"/>
</dbReference>
<dbReference type="PANTHER" id="PTHR45866:SF1">
    <property type="entry name" value="DNA GYRASE SUBUNIT B, MITOCHONDRIAL"/>
    <property type="match status" value="1"/>
</dbReference>
<evidence type="ECO:0000259" key="12">
    <source>
        <dbReference type="PROSITE" id="PS50880"/>
    </source>
</evidence>
<dbReference type="GO" id="GO:0003918">
    <property type="term" value="F:DNA topoisomerase type II (double strand cut, ATP-hydrolyzing) activity"/>
    <property type="evidence" value="ECO:0007669"/>
    <property type="project" value="UniProtKB-UniRule"/>
</dbReference>
<keyword evidence="6 11" id="KW-0067">ATP-binding</keyword>
<keyword evidence="10 11" id="KW-0413">Isomerase</keyword>
<evidence type="ECO:0000313" key="14">
    <source>
        <dbReference type="Proteomes" id="UP000515472"/>
    </source>
</evidence>
<dbReference type="InterPro" id="IPR000565">
    <property type="entry name" value="Topo_IIA_B"/>
</dbReference>
<dbReference type="InterPro" id="IPR036890">
    <property type="entry name" value="HATPase_C_sf"/>
</dbReference>
<dbReference type="CDD" id="cd00822">
    <property type="entry name" value="TopoII_Trans_DNA_gyrase"/>
    <property type="match status" value="1"/>
</dbReference>
<dbReference type="FunFam" id="3.30.565.10:FF:000002">
    <property type="entry name" value="DNA gyrase subunit B"/>
    <property type="match status" value="1"/>
</dbReference>
<dbReference type="NCBIfam" id="NF011501">
    <property type="entry name" value="PRK14939.1"/>
    <property type="match status" value="1"/>
</dbReference>
<sequence>MNSEEQGDYGADKIQILEGLEAVRKRPAMYIGSTAAQGLHHLVYELVDNAIDEALAGYCDSVQVIIHLDGSVTVEDNGRGIPTDMHPTEGRSAAEVVLTVLHAGGKFDNSSYKVSGGLHGVGSSVVNALSTKLDLEIRRNGHIYTQTYRKGVPQAPLEITGETKKRGTKITFMPDGEIFETTEFSFDVLSKRLRELAFLNAGVRIKIHDERTEKDHDFFYEGGIRSFVEYLNKNKNLVNPEPIYIKGEKSGVDIEIAMQYNDSYDEKVFSFANNINTHEGGTHLIGFKASLTRTMNTYATTNNLLKNVKVAISGDDLREGLTAVISVKISQPQFEGQTKTKLGNSEVKGYVETLMNEKLATYLEENPAMARKILEKSIDAARAREAARKARELTRRKGALEVGTLPGKLADCQEKDPALCELFLVEGDSAGGSAKQGRDRKYQAILPLKGKILNVEKARFDKMLASQEIRTLISALGTSIGKEDFDMAKLRYHRIIVMTDADVDGSHILTLLLTFFFRQMMELIERGYLYIAQPPLYKIKRGRKEQYLKNEAALQAYLLEEGTEEMTLKLGVGSDERVYRGKQIIPILTQLIDYNELLDKVVKKGINDELLRVFLKIGVKPGLEEMADLIALLPKMKEAFPEVTTEEFGDSIIFAFGNLRVKIDHQIFTVLESYEYGMLLESHKRMRSVMGAGAGIVLGAEDKVVLETENQEEILSFFMESAKKGLYIQRYKGLGEMNPEQLWETTMHQENRVLLQVKIEDAVAAEEIFTVLMGDQVEPRRDFIEQNALNVSNLDI</sequence>
<dbReference type="Gene3D" id="3.40.50.670">
    <property type="match status" value="2"/>
</dbReference>
<dbReference type="GO" id="GO:0006261">
    <property type="term" value="P:DNA-templated DNA replication"/>
    <property type="evidence" value="ECO:0007669"/>
    <property type="project" value="UniProtKB-UniRule"/>
</dbReference>
<dbReference type="InterPro" id="IPR018522">
    <property type="entry name" value="TopoIIA_CS"/>
</dbReference>
<dbReference type="Gene3D" id="3.30.230.10">
    <property type="match status" value="1"/>
</dbReference>
<dbReference type="FunFam" id="3.30.230.10:FF:000005">
    <property type="entry name" value="DNA gyrase subunit B"/>
    <property type="match status" value="1"/>
</dbReference>
<dbReference type="AlphaFoldDB" id="A0A6S6M0Z9"/>
<feature type="site" description="Interaction with DNA" evidence="11">
    <location>
        <position position="454"/>
    </location>
</feature>
<keyword evidence="8 11" id="KW-0799">Topoisomerase</keyword>
<evidence type="ECO:0000256" key="1">
    <source>
        <dbReference type="ARBA" id="ARBA00000185"/>
    </source>
</evidence>
<comment type="cofactor">
    <cofactor evidence="11">
        <name>Mg(2+)</name>
        <dbReference type="ChEBI" id="CHEBI:18420"/>
    </cofactor>
    <cofactor evidence="11">
        <name>Mn(2+)</name>
        <dbReference type="ChEBI" id="CHEBI:29035"/>
    </cofactor>
    <cofactor evidence="11">
        <name>Ca(2+)</name>
        <dbReference type="ChEBI" id="CHEBI:29108"/>
    </cofactor>
    <text evidence="11">Binds two Mg(2+) per subunit. The magnesium ions form salt bridges with both the protein and the DNA. Can also accept other divalent metal cations, such as Mn(2+) or Ca(2+).</text>
</comment>
<dbReference type="PANTHER" id="PTHR45866">
    <property type="entry name" value="DNA GYRASE/TOPOISOMERASE SUBUNIT B"/>
    <property type="match status" value="1"/>
</dbReference>
<comment type="function">
    <text evidence="11">A type II topoisomerase that negatively supercoils closed circular double-stranded (ds) DNA in an ATP-dependent manner to modulate DNA topology and maintain chromosomes in an underwound state. Negative supercoiling favors strand separation, and DNA replication, transcription, recombination and repair, all of which involve strand separation. Also able to catalyze the interconversion of other topological isomers of dsDNA rings, including catenanes and knotted rings. Type II topoisomerases break and join 2 DNA strands simultaneously in an ATP-dependent manner.</text>
</comment>
<dbReference type="RefSeq" id="WP_185243702.1">
    <property type="nucleotide sequence ID" value="NZ_AP023213.1"/>
</dbReference>
<reference evidence="13 14" key="1">
    <citation type="submission" date="2020-06" db="EMBL/GenBank/DDBJ databases">
        <title>Interaction of electrochemicaly active bacteria, Geobacter bremensis R4 on different carbon anode.</title>
        <authorList>
            <person name="Meng L."/>
            <person name="Yoshida N."/>
        </authorList>
    </citation>
    <scope>NUCLEOTIDE SEQUENCE [LARGE SCALE GENOMIC DNA]</scope>
    <source>
        <strain evidence="13 14">R4</strain>
    </source>
</reference>